<comment type="caution">
    <text evidence="2">The sequence shown here is derived from an EMBL/GenBank/DDBJ whole genome shotgun (WGS) entry which is preliminary data.</text>
</comment>
<feature type="domain" description="DUF2087" evidence="1">
    <location>
        <begin position="102"/>
        <end position="172"/>
    </location>
</feature>
<dbReference type="RefSeq" id="WP_169394510.1">
    <property type="nucleotide sequence ID" value="NZ_BAAAJH010000008.1"/>
</dbReference>
<name>A0ABX1RAJ9_9PSEU</name>
<accession>A0ABX1RAJ9</accession>
<evidence type="ECO:0000313" key="2">
    <source>
        <dbReference type="EMBL" id="NMH76435.1"/>
    </source>
</evidence>
<reference evidence="2 3" key="1">
    <citation type="submission" date="2020-04" db="EMBL/GenBank/DDBJ databases">
        <authorList>
            <person name="Klaysubun C."/>
            <person name="Duangmal K."/>
            <person name="Lipun K."/>
        </authorList>
    </citation>
    <scope>NUCLEOTIDE SEQUENCE [LARGE SCALE GENOMIC DNA]</scope>
    <source>
        <strain evidence="2 3">JCM 11839</strain>
    </source>
</reference>
<dbReference type="EMBL" id="JAAXKY010000008">
    <property type="protein sequence ID" value="NMH76435.1"/>
    <property type="molecule type" value="Genomic_DNA"/>
</dbReference>
<protein>
    <submittedName>
        <fullName evidence="2">DUF2087 domain-containing protein</fullName>
    </submittedName>
</protein>
<keyword evidence="3" id="KW-1185">Reference proteome</keyword>
<dbReference type="InterPro" id="IPR018656">
    <property type="entry name" value="DUF2087"/>
</dbReference>
<organism evidence="2 3">
    <name type="scientific">Pseudonocardia xinjiangensis</name>
    <dbReference type="NCBI Taxonomy" id="75289"/>
    <lineage>
        <taxon>Bacteria</taxon>
        <taxon>Bacillati</taxon>
        <taxon>Actinomycetota</taxon>
        <taxon>Actinomycetes</taxon>
        <taxon>Pseudonocardiales</taxon>
        <taxon>Pseudonocardiaceae</taxon>
        <taxon>Pseudonocardia</taxon>
    </lineage>
</organism>
<dbReference type="Gene3D" id="1.10.10.10">
    <property type="entry name" value="Winged helix-like DNA-binding domain superfamily/Winged helix DNA-binding domain"/>
    <property type="match status" value="1"/>
</dbReference>
<dbReference type="SUPFAM" id="SSF46785">
    <property type="entry name" value="Winged helix' DNA-binding domain"/>
    <property type="match status" value="1"/>
</dbReference>
<dbReference type="Pfam" id="PF09860">
    <property type="entry name" value="DUF2087"/>
    <property type="match status" value="1"/>
</dbReference>
<dbReference type="InterPro" id="IPR036388">
    <property type="entry name" value="WH-like_DNA-bd_sf"/>
</dbReference>
<sequence length="184" mass="20191">MTPAEIVGLLAEPDRLRVVSALVLGARTPTDVGAATGLAPREVGRALQKLQAGGLVDDRFEVRAELFKEAARSAAPVVPVEDLGYADPGVEQVVGRFVREGRLLSFPAQGPKRRMVLEHVAQSFEPGRRYPEREVDAVLRAWTDGGAADHATLRRYLVDHQLLARDAGEYWRSGGWIDVLDERD</sequence>
<evidence type="ECO:0000259" key="1">
    <source>
        <dbReference type="Pfam" id="PF09860"/>
    </source>
</evidence>
<gene>
    <name evidence="2" type="ORF">HF577_04870</name>
</gene>
<proteinExistence type="predicted"/>
<dbReference type="Proteomes" id="UP001296706">
    <property type="component" value="Unassembled WGS sequence"/>
</dbReference>
<evidence type="ECO:0000313" key="3">
    <source>
        <dbReference type="Proteomes" id="UP001296706"/>
    </source>
</evidence>
<dbReference type="InterPro" id="IPR036390">
    <property type="entry name" value="WH_DNA-bd_sf"/>
</dbReference>